<feature type="region of interest" description="Disordered" evidence="10">
    <location>
        <begin position="318"/>
        <end position="421"/>
    </location>
</feature>
<reference evidence="12 13" key="1">
    <citation type="journal article" date="2021" name="Int. J. Syst. Evol. Microbiol.">
        <title>Novosphingobium decolorationis sp. nov., an aniline blue-decolourizing bacterium isolated from East Pacific sediment.</title>
        <authorList>
            <person name="Chen X."/>
            <person name="Dong B."/>
            <person name="Chen T."/>
            <person name="Ren N."/>
            <person name="Wang J."/>
            <person name="Xu Y."/>
            <person name="Yang J."/>
            <person name="Zhu S."/>
            <person name="Chen J."/>
        </authorList>
    </citation>
    <scope>NUCLEOTIDE SEQUENCE [LARGE SCALE GENOMIC DNA]</scope>
    <source>
        <strain evidence="12 13">502str22</strain>
    </source>
</reference>
<evidence type="ECO:0000313" key="12">
    <source>
        <dbReference type="EMBL" id="QVM83384.1"/>
    </source>
</evidence>
<dbReference type="InterPro" id="IPR020103">
    <property type="entry name" value="PsdUridine_synth_cat_dom_sf"/>
</dbReference>
<dbReference type="NCBIfam" id="TIGR00005">
    <property type="entry name" value="rluA_subfam"/>
    <property type="match status" value="1"/>
</dbReference>
<evidence type="ECO:0000256" key="9">
    <source>
        <dbReference type="PROSITE-ProRule" id="PRU00182"/>
    </source>
</evidence>
<dbReference type="InterPro" id="IPR036986">
    <property type="entry name" value="S4_RNA-bd_sf"/>
</dbReference>
<dbReference type="Gene3D" id="3.10.290.10">
    <property type="entry name" value="RNA-binding S4 domain"/>
    <property type="match status" value="1"/>
</dbReference>
<dbReference type="InterPro" id="IPR050188">
    <property type="entry name" value="RluA_PseudoU_synthase"/>
</dbReference>
<comment type="catalytic activity">
    <reaction evidence="3">
        <text>uridine(1911/1915/1917) in 23S rRNA = pseudouridine(1911/1915/1917) in 23S rRNA</text>
        <dbReference type="Rhea" id="RHEA:42524"/>
        <dbReference type="Rhea" id="RHEA-COMP:10097"/>
        <dbReference type="Rhea" id="RHEA-COMP:10098"/>
        <dbReference type="ChEBI" id="CHEBI:65314"/>
        <dbReference type="ChEBI" id="CHEBI:65315"/>
        <dbReference type="EC" id="5.4.99.23"/>
    </reaction>
</comment>
<dbReference type="PANTHER" id="PTHR21600">
    <property type="entry name" value="MITOCHONDRIAL RNA PSEUDOURIDINE SYNTHASE"/>
    <property type="match status" value="1"/>
</dbReference>
<feature type="compositionally biased region" description="Basic residues" evidence="10">
    <location>
        <begin position="341"/>
        <end position="351"/>
    </location>
</feature>
<evidence type="ECO:0000256" key="7">
    <source>
        <dbReference type="ARBA" id="ARBA00042840"/>
    </source>
</evidence>
<dbReference type="Pfam" id="PF00849">
    <property type="entry name" value="PseudoU_synth_2"/>
    <property type="match status" value="1"/>
</dbReference>
<accession>A0ABX8E356</accession>
<dbReference type="PROSITE" id="PS01129">
    <property type="entry name" value="PSI_RLU"/>
    <property type="match status" value="1"/>
</dbReference>
<keyword evidence="2" id="KW-0413">Isomerase</keyword>
<dbReference type="EMBL" id="CP054856">
    <property type="protein sequence ID" value="QVM83384.1"/>
    <property type="molecule type" value="Genomic_DNA"/>
</dbReference>
<dbReference type="CDD" id="cd02869">
    <property type="entry name" value="PseudoU_synth_RluA_like"/>
    <property type="match status" value="1"/>
</dbReference>
<feature type="compositionally biased region" description="Basic and acidic residues" evidence="10">
    <location>
        <begin position="352"/>
        <end position="369"/>
    </location>
</feature>
<feature type="domain" description="Pseudouridine synthase RsuA/RluA-like" evidence="11">
    <location>
        <begin position="107"/>
        <end position="255"/>
    </location>
</feature>
<dbReference type="Gene3D" id="3.30.2350.10">
    <property type="entry name" value="Pseudouridine synthase"/>
    <property type="match status" value="1"/>
</dbReference>
<evidence type="ECO:0000313" key="13">
    <source>
        <dbReference type="Proteomes" id="UP000677126"/>
    </source>
</evidence>
<dbReference type="Proteomes" id="UP000677126">
    <property type="component" value="Chromosome"/>
</dbReference>
<evidence type="ECO:0000256" key="6">
    <source>
        <dbReference type="ARBA" id="ARBA00042264"/>
    </source>
</evidence>
<dbReference type="InterPro" id="IPR006225">
    <property type="entry name" value="PsdUridine_synth_RluC/D"/>
</dbReference>
<dbReference type="PROSITE" id="PS50889">
    <property type="entry name" value="S4"/>
    <property type="match status" value="1"/>
</dbReference>
<organism evidence="12 13">
    <name type="scientific">Novosphingobium decolorationis</name>
    <dbReference type="NCBI Taxonomy" id="2698673"/>
    <lineage>
        <taxon>Bacteria</taxon>
        <taxon>Pseudomonadati</taxon>
        <taxon>Pseudomonadota</taxon>
        <taxon>Alphaproteobacteria</taxon>
        <taxon>Sphingomonadales</taxon>
        <taxon>Sphingomonadaceae</taxon>
        <taxon>Novosphingobium</taxon>
    </lineage>
</organism>
<keyword evidence="9" id="KW-0694">RNA-binding</keyword>
<evidence type="ECO:0000256" key="1">
    <source>
        <dbReference type="ARBA" id="ARBA00010876"/>
    </source>
</evidence>
<dbReference type="SUPFAM" id="SSF55174">
    <property type="entry name" value="Alpha-L RNA-binding motif"/>
    <property type="match status" value="1"/>
</dbReference>
<evidence type="ECO:0000256" key="10">
    <source>
        <dbReference type="SAM" id="MobiDB-lite"/>
    </source>
</evidence>
<gene>
    <name evidence="12" type="ORF">HT578_06480</name>
</gene>
<evidence type="ECO:0000256" key="4">
    <source>
        <dbReference type="ARBA" id="ARBA00038942"/>
    </source>
</evidence>
<dbReference type="InterPro" id="IPR006145">
    <property type="entry name" value="PsdUridine_synth_RsuA/RluA"/>
</dbReference>
<sequence length="421" mass="45665">MAGNDDIVRQFTVGHDDEGVRLDRWFKRHLPKVGFAMVSRWARTGQIRVDGKRADVDTRLTAGQVLRVPPGGEARPGGQAPRPKRELTEEELELADQMVLTQDRAAIVLNKPPGLATQGGSGMKQHVDGLLDAYAPDGPRPRLVHRLDKDTSGVLLIARTPGSAAYFSKRFSGRSAQKIYWALVMGVPNIDDGMIELPLAKQPGTGGEKMHVDEENGQSARTRFRVLDRAGNRAAWVELHPLTGRTHQLRVHMAAIGHPIVGDGKYGGQDAFLSGTISRKMHLHARRLIIEHPDGAPLDVTAPLPEHFANSMENLGFDEADGAELPPGPAPITKEDEKRAAKQHSKQIRKERRGERRTRTTGRSEEGGRGPRAGGGKGKTPGKGLHKGPPGTRVPKKSGPKKSGPKKGKGSPVPKGKAPKR</sequence>
<dbReference type="RefSeq" id="WP_213502857.1">
    <property type="nucleotide sequence ID" value="NZ_CP054856.1"/>
</dbReference>
<evidence type="ECO:0000256" key="8">
    <source>
        <dbReference type="ARBA" id="ARBA00043148"/>
    </source>
</evidence>
<evidence type="ECO:0000259" key="11">
    <source>
        <dbReference type="Pfam" id="PF00849"/>
    </source>
</evidence>
<feature type="compositionally biased region" description="Gly residues" evidence="10">
    <location>
        <begin position="370"/>
        <end position="381"/>
    </location>
</feature>
<comment type="similarity">
    <text evidence="1">Belongs to the pseudouridine synthase RluA family.</text>
</comment>
<evidence type="ECO:0000256" key="3">
    <source>
        <dbReference type="ARBA" id="ARBA00036882"/>
    </source>
</evidence>
<evidence type="ECO:0000256" key="2">
    <source>
        <dbReference type="ARBA" id="ARBA00023235"/>
    </source>
</evidence>
<dbReference type="SUPFAM" id="SSF55120">
    <property type="entry name" value="Pseudouridine synthase"/>
    <property type="match status" value="1"/>
</dbReference>
<dbReference type="PANTHER" id="PTHR21600:SF44">
    <property type="entry name" value="RIBOSOMAL LARGE SUBUNIT PSEUDOURIDINE SYNTHASE D"/>
    <property type="match status" value="1"/>
</dbReference>
<feature type="compositionally biased region" description="Basic residues" evidence="10">
    <location>
        <begin position="394"/>
        <end position="409"/>
    </location>
</feature>
<protein>
    <recommendedName>
        <fullName evidence="5">Ribosomal large subunit pseudouridine synthase D</fullName>
        <ecNumber evidence="4">5.4.99.23</ecNumber>
    </recommendedName>
    <alternativeName>
        <fullName evidence="6">23S rRNA pseudouridine(1911/1915/1917) synthase</fullName>
    </alternativeName>
    <alternativeName>
        <fullName evidence="7">rRNA pseudouridylate synthase D</fullName>
    </alternativeName>
    <alternativeName>
        <fullName evidence="8">rRNA-uridine isomerase D</fullName>
    </alternativeName>
</protein>
<dbReference type="EC" id="5.4.99.23" evidence="4"/>
<name>A0ABX8E356_9SPHN</name>
<feature type="compositionally biased region" description="Low complexity" evidence="10">
    <location>
        <begin position="410"/>
        <end position="421"/>
    </location>
</feature>
<keyword evidence="13" id="KW-1185">Reference proteome</keyword>
<proteinExistence type="inferred from homology"/>
<evidence type="ECO:0000256" key="5">
    <source>
        <dbReference type="ARBA" id="ARBA00040039"/>
    </source>
</evidence>
<dbReference type="InterPro" id="IPR006224">
    <property type="entry name" value="PsdUridine_synth_RluA-like_CS"/>
</dbReference>